<evidence type="ECO:0000256" key="21">
    <source>
        <dbReference type="ARBA" id="ARBA00078169"/>
    </source>
</evidence>
<dbReference type="InterPro" id="IPR014043">
    <property type="entry name" value="Acyl_transferase_dom"/>
</dbReference>
<evidence type="ECO:0000259" key="24">
    <source>
        <dbReference type="PROSITE" id="PS52004"/>
    </source>
</evidence>
<dbReference type="Gene3D" id="3.40.50.720">
    <property type="entry name" value="NAD(P)-binding Rossmann-like Domain"/>
    <property type="match status" value="1"/>
</dbReference>
<dbReference type="SUPFAM" id="SSF47336">
    <property type="entry name" value="ACP-like"/>
    <property type="match status" value="1"/>
</dbReference>
<dbReference type="InterPro" id="IPR036291">
    <property type="entry name" value="NAD(P)-bd_dom_sf"/>
</dbReference>
<dbReference type="InterPro" id="IPR020841">
    <property type="entry name" value="PKS_Beta-ketoAc_synthase_dom"/>
</dbReference>
<evidence type="ECO:0000256" key="14">
    <source>
        <dbReference type="ARBA" id="ARBA00051971"/>
    </source>
</evidence>
<dbReference type="InterPro" id="IPR016035">
    <property type="entry name" value="Acyl_Trfase/lysoPLipase"/>
</dbReference>
<dbReference type="EC" id="2.3.1.292" evidence="18"/>
<dbReference type="InterPro" id="IPR006162">
    <property type="entry name" value="Ppantetheine_attach_site"/>
</dbReference>
<dbReference type="Pfam" id="PF02801">
    <property type="entry name" value="Ketoacyl-synt_C"/>
    <property type="match status" value="1"/>
</dbReference>
<dbReference type="Pfam" id="PF21394">
    <property type="entry name" value="Beta-ketacyl_N"/>
    <property type="match status" value="1"/>
</dbReference>
<evidence type="ECO:0000259" key="23">
    <source>
        <dbReference type="PROSITE" id="PS50075"/>
    </source>
</evidence>
<dbReference type="GO" id="GO:0031177">
    <property type="term" value="F:phosphopantetheine binding"/>
    <property type="evidence" value="ECO:0007669"/>
    <property type="project" value="InterPro"/>
</dbReference>
<dbReference type="SUPFAM" id="SSF53901">
    <property type="entry name" value="Thiolase-like"/>
    <property type="match status" value="1"/>
</dbReference>
<evidence type="ECO:0000256" key="22">
    <source>
        <dbReference type="ARBA" id="ARBA00084020"/>
    </source>
</evidence>
<evidence type="ECO:0000256" key="3">
    <source>
        <dbReference type="ARBA" id="ARBA00005194"/>
    </source>
</evidence>
<keyword evidence="11" id="KW-0443">Lipid metabolism</keyword>
<gene>
    <name evidence="25" type="ORF">BECKFW1821C_GA0114237_10732</name>
</gene>
<comment type="pathway">
    <text evidence="3">Lipid metabolism; fatty acid biosynthesis.</text>
</comment>
<dbReference type="Pfam" id="PF22621">
    <property type="entry name" value="CurL-like_PKS_C"/>
    <property type="match status" value="1"/>
</dbReference>
<evidence type="ECO:0000256" key="15">
    <source>
        <dbReference type="ARBA" id="ARBA00052119"/>
    </source>
</evidence>
<keyword evidence="10" id="KW-0560">Oxidoreductase</keyword>
<dbReference type="PANTHER" id="PTHR43775">
    <property type="entry name" value="FATTY ACID SYNTHASE"/>
    <property type="match status" value="1"/>
</dbReference>
<sequence>MTELPPINDSDIAIIGMACRFPDAVTIDDFWRNIRDGVESISFFSDEELIASGIEPATLEQSNYVKAGGVLSDIELFDAEFFGFSPREAAIMDPQQRVFLECAWEALESAGHAIREGDNIAGSNAIGVYAGASMSTYLRNNLYPYGDDALTDGYSLFIGNGQEFLSTRVSYKLNLTGPSVNVQTACSTSLVAVHMACQSLLNGECDMALAGGVYISVPQKTGYWYQEGMILSPDGHCRAFDAEAKGTVVGDGAGVVVLKPLEAAIADGDTVHAVIKGSAINNDGALKVGYTAPSVAGQAAAISEAQAMAHVTAETIRYIEAHGTGTSLGDPVEIAALTRAFRETTEKSGFCAIGALKANIGHTDAAAGVAGLIKTVLALKNRQIPPSLHFKTPNPKIDFVNSPFYVNAILSDWKTDGVPRRAGVSSFGLGGTNAHVIVEEPPEKEPSGGSRDWQLLVLSARTKTALESATERLATHLEQDPDNNLADVAYTLSHGRKAFEYRRMVVCRRTIDAKDALGSLDPTRVATGFREGECPVVFMFSGHGTQYIGMGRGLYESEPVFREVVDGCSTHLESLLGYDLRRVLYPEQVDEPLSRSVVTQPALFVVEYALARLWMSWGVHPEAMIGHSMGEYVAACLSRVFSLEDALSLVVARERMMESVTGGAMLSVLLPFDQIPLEPGLSLAIVSAPDSCVISGLVDAIDALESRLVKQEVECRRLDIAYAAHSEMMETILPAFTEQVAKVERSAPRIPYVSNVTGTWITAEDATDPGYWARHLRQTVRFADGVQALVKEPSRVLLEVGPGRVLATLARRHPDKAREQVVLSSLRHPEDQESDSAFLLNTAGRLWLVGAEIDWSGFYAHERRQRLPLPTYPFEHQRYWIDPPGGGIGTSKSPAAAQAFIKKSDIADWFYIPYWKPSVLTEALQENTGPWLIFEDAHGLGSRLVERLRQQGQTVITVKVGPVFAKQTDDDYTLNPQFDADYETLIGELGTRMPRSIVHCWCVTPNGCRTIEEVDKAQGLVIYPENPEQNDQEIQIPLNDDISFDHFGSGFSGVGFYSLLFLAQALGKRNVTDEIRIAVVSSNMQAVTGEEDLHPEKATVLGPVRTIGQEYPNLACRSIDIAIPASEIEIEPKLIDQLVEELISESSDLVVAYRGVHRWVQEFEPIRLERSRNATDRLREKGLYLITGGLGGIGLTLAEHLARTVQARLVLIGRSAFPAREEWDGWLVAHDESNATSHKIRKLQALEALGAEILVASADVADLQQMQEVIAKTERRFGPINGVIHSAGIAGDGVIQIKTMEIAESVLLPKVKGALVLDYLLKGIELDFFVLCSALNSILSIFGQVDYCAANAFLDAFSHKLRAQGVNAKCINWGLWQEVGMAVDMGVPLDSLRQGMLSGEGVDVFDRIMGNTLPQVLVSTWDLLIQSEQGQVFDIPEKDNLSQTIHERPELGHAYVPPTNQIEKTLADIWQKLLGIEKIGVHDDFFELGGDSLIMMRLVARIRRELNIEAPLQIFFENSKIKALAGYIDTCSLNIKPAEMLQDGEKEFKV</sequence>
<keyword evidence="8" id="KW-0276">Fatty acid metabolism</keyword>
<dbReference type="SMART" id="SM00825">
    <property type="entry name" value="PKS_KS"/>
    <property type="match status" value="1"/>
</dbReference>
<dbReference type="PROSITE" id="PS00012">
    <property type="entry name" value="PHOSPHOPANTETHEINE"/>
    <property type="match status" value="1"/>
</dbReference>
<protein>
    <recommendedName>
        <fullName evidence="19">Phenolphthiocerol/phthiocerol polyketide synthase subunit E</fullName>
        <ecNumber evidence="18">2.3.1.292</ecNumber>
    </recommendedName>
    <alternativeName>
        <fullName evidence="21">(Phenol)carboxyphthiodiolenone synthase subunit E</fullName>
    </alternativeName>
    <alternativeName>
        <fullName evidence="22">Beta-ketoacyl-acyl-carrier-protein synthase I</fullName>
    </alternativeName>
    <alternativeName>
        <fullName evidence="20">Phthiocerol synthesis polyketide synthase type I PpsE</fullName>
    </alternativeName>
</protein>
<comment type="catalytic activity">
    <reaction evidence="16">
        <text>icosanoyl-[(phenol)carboxyphthiodiolenone synthase] + 2 (S)-methylmalonyl-CoA + 3 malonyl-CoA + 5 NADPH + 10 H(+) = C32-carboxyphthiodiolenone-[(phenol)carboxyphthiodiolenone synthase] + 5 CO2 + 5 NADP(+) + 5 CoA + 2 H2O</text>
        <dbReference type="Rhea" id="RHEA:57748"/>
        <dbReference type="Rhea" id="RHEA-COMP:14985"/>
        <dbReference type="Rhea" id="RHEA-COMP:14986"/>
        <dbReference type="ChEBI" id="CHEBI:15377"/>
        <dbReference type="ChEBI" id="CHEBI:15378"/>
        <dbReference type="ChEBI" id="CHEBI:16526"/>
        <dbReference type="ChEBI" id="CHEBI:57287"/>
        <dbReference type="ChEBI" id="CHEBI:57327"/>
        <dbReference type="ChEBI" id="CHEBI:57384"/>
        <dbReference type="ChEBI" id="CHEBI:57783"/>
        <dbReference type="ChEBI" id="CHEBI:58349"/>
        <dbReference type="ChEBI" id="CHEBI:87848"/>
        <dbReference type="ChEBI" id="CHEBI:142236"/>
        <dbReference type="EC" id="2.3.1.292"/>
    </reaction>
</comment>
<evidence type="ECO:0000256" key="4">
    <source>
        <dbReference type="ARBA" id="ARBA00006484"/>
    </source>
</evidence>
<dbReference type="InterPro" id="IPR036736">
    <property type="entry name" value="ACP-like_sf"/>
</dbReference>
<dbReference type="InterPro" id="IPR049490">
    <property type="entry name" value="C883_1060-like_KR_N"/>
</dbReference>
<evidence type="ECO:0000256" key="7">
    <source>
        <dbReference type="ARBA" id="ARBA00022679"/>
    </source>
</evidence>
<reference evidence="25" key="1">
    <citation type="submission" date="2019-02" db="EMBL/GenBank/DDBJ databases">
        <authorList>
            <person name="Gruber-Vodicka R. H."/>
            <person name="Seah K. B. B."/>
        </authorList>
    </citation>
    <scope>NUCLEOTIDE SEQUENCE</scope>
    <source>
        <strain evidence="25">BECK_BZ131</strain>
    </source>
</reference>
<dbReference type="SUPFAM" id="SSF52151">
    <property type="entry name" value="FabD/lysophospholipase-like"/>
    <property type="match status" value="1"/>
</dbReference>
<dbReference type="Gene3D" id="1.10.1200.10">
    <property type="entry name" value="ACP-like"/>
    <property type="match status" value="1"/>
</dbReference>
<dbReference type="Pfam" id="PF08659">
    <property type="entry name" value="KR"/>
    <property type="match status" value="1"/>
</dbReference>
<dbReference type="FunFam" id="1.10.1200.10:FF:000005">
    <property type="entry name" value="Nonribosomal peptide synthetase 1"/>
    <property type="match status" value="1"/>
</dbReference>
<dbReference type="GO" id="GO:0006633">
    <property type="term" value="P:fatty acid biosynthetic process"/>
    <property type="evidence" value="ECO:0007669"/>
    <property type="project" value="UniProtKB-UniPathway"/>
</dbReference>
<dbReference type="SMART" id="SM00823">
    <property type="entry name" value="PKS_PP"/>
    <property type="match status" value="1"/>
</dbReference>
<accession>A0A450TZG3</accession>
<dbReference type="UniPathway" id="UPA00094"/>
<comment type="cofactor">
    <cofactor evidence="1">
        <name>NADP(+)</name>
        <dbReference type="ChEBI" id="CHEBI:58349"/>
    </cofactor>
</comment>
<dbReference type="FunFam" id="3.40.47.10:FF:000042">
    <property type="entry name" value="Polyketide synthase Pks13"/>
    <property type="match status" value="1"/>
</dbReference>
<evidence type="ECO:0000256" key="16">
    <source>
        <dbReference type="ARBA" id="ARBA00052745"/>
    </source>
</evidence>
<dbReference type="SUPFAM" id="SSF51735">
    <property type="entry name" value="NAD(P)-binding Rossmann-fold domains"/>
    <property type="match status" value="2"/>
</dbReference>
<dbReference type="Gene3D" id="3.40.47.10">
    <property type="match status" value="1"/>
</dbReference>
<evidence type="ECO:0000256" key="19">
    <source>
        <dbReference type="ARBA" id="ARBA00073623"/>
    </source>
</evidence>
<dbReference type="GO" id="GO:0071770">
    <property type="term" value="P:DIM/DIP cell wall layer assembly"/>
    <property type="evidence" value="ECO:0007669"/>
    <property type="project" value="TreeGrafter"/>
</dbReference>
<proteinExistence type="inferred from homology"/>
<dbReference type="InterPro" id="IPR057326">
    <property type="entry name" value="KR_dom"/>
</dbReference>
<dbReference type="CDD" id="cd00833">
    <property type="entry name" value="PKS"/>
    <property type="match status" value="1"/>
</dbReference>
<dbReference type="GO" id="GO:0034081">
    <property type="term" value="C:polyketide synthase complex"/>
    <property type="evidence" value="ECO:0007669"/>
    <property type="project" value="UniProtKB-ARBA"/>
</dbReference>
<dbReference type="Pfam" id="PF00698">
    <property type="entry name" value="Acyl_transf_1"/>
    <property type="match status" value="1"/>
</dbReference>
<comment type="cofactor">
    <cofactor evidence="2">
        <name>pantetheine 4'-phosphate</name>
        <dbReference type="ChEBI" id="CHEBI:47942"/>
    </cofactor>
</comment>
<comment type="similarity">
    <text evidence="4">Belongs to the short-chain dehydrogenases/reductases (SDR) family.</text>
</comment>
<dbReference type="Pfam" id="PF00109">
    <property type="entry name" value="ketoacyl-synt"/>
    <property type="match status" value="1"/>
</dbReference>
<dbReference type="InterPro" id="IPR014030">
    <property type="entry name" value="Ketoacyl_synth_N"/>
</dbReference>
<evidence type="ECO:0000313" key="25">
    <source>
        <dbReference type="EMBL" id="VFJ75372.1"/>
    </source>
</evidence>
<name>A0A450TZG3_9GAMM</name>
<dbReference type="Pfam" id="PF00550">
    <property type="entry name" value="PP-binding"/>
    <property type="match status" value="1"/>
</dbReference>
<evidence type="ECO:0000256" key="10">
    <source>
        <dbReference type="ARBA" id="ARBA00023002"/>
    </source>
</evidence>
<dbReference type="InterPro" id="IPR016036">
    <property type="entry name" value="Malonyl_transacylase_ACP-bd"/>
</dbReference>
<comment type="catalytic activity">
    <reaction evidence="13">
        <text>17-(4-hydroxyphenyl)heptadecanoyl-[(phenol)carboxyphthiodiolenone synthase] + 2 (S)-methylmalonyl-CoA + 3 malonyl-CoA + 5 NADPH + 10 H(+) = C35-(phenol)carboxyphthiodiolenone-[(phenol)carboxyphthiodiolenone synthase] + 5 CO2 + 5 NADP(+) + 5 CoA + 2 H2O</text>
        <dbReference type="Rhea" id="RHEA:57756"/>
        <dbReference type="Rhea" id="RHEA-COMP:14272"/>
        <dbReference type="Rhea" id="RHEA-COMP:14989"/>
        <dbReference type="ChEBI" id="CHEBI:15377"/>
        <dbReference type="ChEBI" id="CHEBI:15378"/>
        <dbReference type="ChEBI" id="CHEBI:16526"/>
        <dbReference type="ChEBI" id="CHEBI:57287"/>
        <dbReference type="ChEBI" id="CHEBI:57327"/>
        <dbReference type="ChEBI" id="CHEBI:57384"/>
        <dbReference type="ChEBI" id="CHEBI:57783"/>
        <dbReference type="ChEBI" id="CHEBI:58349"/>
        <dbReference type="ChEBI" id="CHEBI:133300"/>
        <dbReference type="ChEBI" id="CHEBI:142259"/>
        <dbReference type="EC" id="2.3.1.292"/>
    </reaction>
</comment>
<evidence type="ECO:0000256" key="20">
    <source>
        <dbReference type="ARBA" id="ARBA00075053"/>
    </source>
</evidence>
<feature type="domain" description="Ketosynthase family 3 (KS3)" evidence="24">
    <location>
        <begin position="9"/>
        <end position="440"/>
    </location>
</feature>
<keyword evidence="5" id="KW-0596">Phosphopantetheine</keyword>
<dbReference type="InterPro" id="IPR020806">
    <property type="entry name" value="PKS_PP-bd"/>
</dbReference>
<dbReference type="PROSITE" id="PS50075">
    <property type="entry name" value="CARRIER"/>
    <property type="match status" value="1"/>
</dbReference>
<dbReference type="PROSITE" id="PS00606">
    <property type="entry name" value="KS3_1"/>
    <property type="match status" value="1"/>
</dbReference>
<dbReference type="InterPro" id="IPR014031">
    <property type="entry name" value="Ketoacyl_synth_C"/>
</dbReference>
<dbReference type="InterPro" id="IPR013968">
    <property type="entry name" value="PKS_KR"/>
</dbReference>
<keyword evidence="6" id="KW-0597">Phosphoprotein</keyword>
<dbReference type="SMART" id="SM00827">
    <property type="entry name" value="PKS_AT"/>
    <property type="match status" value="1"/>
</dbReference>
<comment type="catalytic activity">
    <reaction evidence="14">
        <text>19-(4-hydroxyphenyl)nonadecanoyl-[(phenol)carboxyphthiodiolenone synthase] + 2 (S)-methylmalonyl-CoA + 3 malonyl-CoA + 5 NADPH + 10 H(+) = C37-(phenol)carboxyphthiodiolenone-[(phenol)carboxyphthiodiolenone synthase] + 5 CO2 + 5 NADP(+) + 5 CoA + 2 H2O</text>
        <dbReference type="Rhea" id="RHEA:57760"/>
        <dbReference type="Rhea" id="RHEA-COMP:14273"/>
        <dbReference type="Rhea" id="RHEA-COMP:14990"/>
        <dbReference type="ChEBI" id="CHEBI:15377"/>
        <dbReference type="ChEBI" id="CHEBI:15378"/>
        <dbReference type="ChEBI" id="CHEBI:16526"/>
        <dbReference type="ChEBI" id="CHEBI:57287"/>
        <dbReference type="ChEBI" id="CHEBI:57327"/>
        <dbReference type="ChEBI" id="CHEBI:57384"/>
        <dbReference type="ChEBI" id="CHEBI:57783"/>
        <dbReference type="ChEBI" id="CHEBI:58349"/>
        <dbReference type="ChEBI" id="CHEBI:133301"/>
        <dbReference type="ChEBI" id="CHEBI:142260"/>
        <dbReference type="EC" id="2.3.1.292"/>
    </reaction>
</comment>
<dbReference type="GO" id="GO:0016491">
    <property type="term" value="F:oxidoreductase activity"/>
    <property type="evidence" value="ECO:0007669"/>
    <property type="project" value="UniProtKB-KW"/>
</dbReference>
<evidence type="ECO:0000256" key="5">
    <source>
        <dbReference type="ARBA" id="ARBA00022450"/>
    </source>
</evidence>
<evidence type="ECO:0000256" key="8">
    <source>
        <dbReference type="ARBA" id="ARBA00022832"/>
    </source>
</evidence>
<evidence type="ECO:0000256" key="1">
    <source>
        <dbReference type="ARBA" id="ARBA00001937"/>
    </source>
</evidence>
<organism evidence="25">
    <name type="scientific">Candidatus Kentrum sp. FW</name>
    <dbReference type="NCBI Taxonomy" id="2126338"/>
    <lineage>
        <taxon>Bacteria</taxon>
        <taxon>Pseudomonadati</taxon>
        <taxon>Pseudomonadota</taxon>
        <taxon>Gammaproteobacteria</taxon>
        <taxon>Candidatus Kentrum</taxon>
    </lineage>
</organism>
<dbReference type="InterPro" id="IPR018201">
    <property type="entry name" value="Ketoacyl_synth_AS"/>
</dbReference>
<dbReference type="Gene3D" id="3.40.366.10">
    <property type="entry name" value="Malonyl-Coenzyme A Acyl Carrier Protein, domain 2"/>
    <property type="match status" value="1"/>
</dbReference>
<dbReference type="GO" id="GO:0004312">
    <property type="term" value="F:fatty acid synthase activity"/>
    <property type="evidence" value="ECO:0007669"/>
    <property type="project" value="TreeGrafter"/>
</dbReference>
<dbReference type="SUPFAM" id="SSF55048">
    <property type="entry name" value="Probable ACP-binding domain of malonyl-CoA ACP transacylase"/>
    <property type="match status" value="1"/>
</dbReference>
<dbReference type="GO" id="GO:0004315">
    <property type="term" value="F:3-oxoacyl-[acyl-carrier-protein] synthase activity"/>
    <property type="evidence" value="ECO:0007669"/>
    <property type="project" value="InterPro"/>
</dbReference>
<dbReference type="InterPro" id="IPR050091">
    <property type="entry name" value="PKS_NRPS_Biosynth_Enz"/>
</dbReference>
<dbReference type="PROSITE" id="PS52004">
    <property type="entry name" value="KS3_2"/>
    <property type="match status" value="1"/>
</dbReference>
<evidence type="ECO:0000256" key="18">
    <source>
        <dbReference type="ARBA" id="ARBA00066974"/>
    </source>
</evidence>
<evidence type="ECO:0000256" key="9">
    <source>
        <dbReference type="ARBA" id="ARBA00022857"/>
    </source>
</evidence>
<evidence type="ECO:0000256" key="2">
    <source>
        <dbReference type="ARBA" id="ARBA00001957"/>
    </source>
</evidence>
<dbReference type="Gene3D" id="3.30.70.3290">
    <property type="match status" value="1"/>
</dbReference>
<evidence type="ECO:0000256" key="17">
    <source>
        <dbReference type="ARBA" id="ARBA00058455"/>
    </source>
</evidence>
<dbReference type="PANTHER" id="PTHR43775:SF51">
    <property type="entry name" value="INACTIVE PHENOLPHTHIOCEROL SYNTHESIS POLYKETIDE SYNTHASE TYPE I PKS1-RELATED"/>
    <property type="match status" value="1"/>
</dbReference>
<dbReference type="EMBL" id="CAADFE010000073">
    <property type="protein sequence ID" value="VFJ75372.1"/>
    <property type="molecule type" value="Genomic_DNA"/>
</dbReference>
<keyword evidence="7 25" id="KW-0808">Transferase</keyword>
<keyword evidence="12" id="KW-0511">Multifunctional enzyme</keyword>
<evidence type="ECO:0000256" key="6">
    <source>
        <dbReference type="ARBA" id="ARBA00022553"/>
    </source>
</evidence>
<dbReference type="InterPro" id="IPR009081">
    <property type="entry name" value="PP-bd_ACP"/>
</dbReference>
<feature type="domain" description="Carrier" evidence="23">
    <location>
        <begin position="1457"/>
        <end position="1532"/>
    </location>
</feature>
<dbReference type="GO" id="GO:0005886">
    <property type="term" value="C:plasma membrane"/>
    <property type="evidence" value="ECO:0007669"/>
    <property type="project" value="TreeGrafter"/>
</dbReference>
<evidence type="ECO:0000256" key="11">
    <source>
        <dbReference type="ARBA" id="ARBA00023098"/>
    </source>
</evidence>
<dbReference type="InterPro" id="IPR016039">
    <property type="entry name" value="Thiolase-like"/>
</dbReference>
<dbReference type="SMART" id="SM00822">
    <property type="entry name" value="PKS_KR"/>
    <property type="match status" value="1"/>
</dbReference>
<evidence type="ECO:0000256" key="13">
    <source>
        <dbReference type="ARBA" id="ARBA00050973"/>
    </source>
</evidence>
<dbReference type="InterPro" id="IPR001227">
    <property type="entry name" value="Ac_transferase_dom_sf"/>
</dbReference>
<comment type="function">
    <text evidence="17">Part of the PpsABCDE complex involved in the biosynthesis of the lipid core common to phthiocerols and phenolphthiocerols by successive additions of malonyl-CoA or methylmalonyl-CoA extender units. PpsA can accept as substrate the activated forms of either icosanoyl (C20), docosanoyl (C22) or lignoceroyl (C24) groups from FadD26, or a (4-hydroxyphenyl)-C17 or (4-hydroxyphenyl)-C19 fatty acyl from FadD29. PpsA initiates the biosynthesis and extends its substrate using a malonyl-CoA extender unit. The PpsB and PpsC proteins add the second and third malonyl-CoA extender units. PpsD adds an (R)-methylmalonyl unit and PpsE adds a second (R)-methylmalonyl unit. The incorporation of the methylmalonyl units results in formation of two branched methyl groups in the elongated product.</text>
</comment>
<keyword evidence="9" id="KW-0521">NADP</keyword>
<dbReference type="CDD" id="cd08953">
    <property type="entry name" value="KR_2_SDR_x"/>
    <property type="match status" value="1"/>
</dbReference>
<comment type="catalytic activity">
    <reaction evidence="15">
        <text>docosanoyl-[(phenol)carboxyphthiodiolenone synthase] + 2 (S)-methylmalonyl-CoA + 3 malonyl-CoA + 5 NADPH + 10 H(+) = C34-carboxyphthiodiolenone-[(phenol)carboxyphthiodiolenone synthase] + 5 CO2 + 5 NADP(+) + 5 CoA + 2 H2O</text>
        <dbReference type="Rhea" id="RHEA:57752"/>
        <dbReference type="Rhea" id="RHEA-COMP:14987"/>
        <dbReference type="Rhea" id="RHEA-COMP:14988"/>
        <dbReference type="ChEBI" id="CHEBI:15377"/>
        <dbReference type="ChEBI" id="CHEBI:15378"/>
        <dbReference type="ChEBI" id="CHEBI:16526"/>
        <dbReference type="ChEBI" id="CHEBI:57287"/>
        <dbReference type="ChEBI" id="CHEBI:57327"/>
        <dbReference type="ChEBI" id="CHEBI:57384"/>
        <dbReference type="ChEBI" id="CHEBI:57783"/>
        <dbReference type="ChEBI" id="CHEBI:58349"/>
        <dbReference type="ChEBI" id="CHEBI:142237"/>
        <dbReference type="ChEBI" id="CHEBI:142238"/>
        <dbReference type="EC" id="2.3.1.292"/>
    </reaction>
</comment>
<dbReference type="Gene3D" id="3.30.70.250">
    <property type="entry name" value="Malonyl-CoA ACP transacylase, ACP-binding"/>
    <property type="match status" value="1"/>
</dbReference>
<evidence type="ECO:0000256" key="12">
    <source>
        <dbReference type="ARBA" id="ARBA00023268"/>
    </source>
</evidence>